<evidence type="ECO:0000313" key="2">
    <source>
        <dbReference type="Proteomes" id="UP000185655"/>
    </source>
</evidence>
<dbReference type="EMBL" id="FPKS01000003">
    <property type="protein sequence ID" value="SFZ72759.1"/>
    <property type="molecule type" value="Genomic_DNA"/>
</dbReference>
<reference evidence="1 2" key="1">
    <citation type="submission" date="2016-11" db="EMBL/GenBank/DDBJ databases">
        <authorList>
            <person name="Jaros S."/>
            <person name="Januszkiewicz K."/>
            <person name="Wedrychowicz H."/>
        </authorList>
    </citation>
    <scope>NUCLEOTIDE SEQUENCE [LARGE SCALE GENOMIC DNA]</scope>
    <source>
        <strain evidence="1 2">DSM 22330</strain>
    </source>
</reference>
<gene>
    <name evidence="1" type="ORF">SAMN02746068_00639</name>
</gene>
<protein>
    <submittedName>
        <fullName evidence="1">Uncharacterized protein</fullName>
    </submittedName>
</protein>
<accession>A0A1K2H9C5</accession>
<sequence length="67" mass="7913">MSIIRTLLDKPSVDCYNPQLLIKAYFKGSYHHLKVQAKNRELWYNYINVLCIESFISRTSLGYLNTK</sequence>
<organism evidence="1 2">
    <name type="scientific">Pseudolactococcus chungangensis CAU 28 = DSM 22330</name>
    <dbReference type="NCBI Taxonomy" id="1122154"/>
    <lineage>
        <taxon>Bacteria</taxon>
        <taxon>Bacillati</taxon>
        <taxon>Bacillota</taxon>
        <taxon>Bacilli</taxon>
        <taxon>Lactobacillales</taxon>
        <taxon>Streptococcaceae</taxon>
        <taxon>Pseudolactococcus</taxon>
    </lineage>
</organism>
<evidence type="ECO:0000313" key="1">
    <source>
        <dbReference type="EMBL" id="SFZ72759.1"/>
    </source>
</evidence>
<dbReference type="STRING" id="1122154.SAMN02746068_00639"/>
<dbReference type="Proteomes" id="UP000185655">
    <property type="component" value="Unassembled WGS sequence"/>
</dbReference>
<proteinExistence type="predicted"/>
<name>A0A1K2H9C5_9LACT</name>
<dbReference type="AlphaFoldDB" id="A0A1K2H9C5"/>